<evidence type="ECO:0000256" key="1">
    <source>
        <dbReference type="SAM" id="Coils"/>
    </source>
</evidence>
<dbReference type="InterPro" id="IPR000845">
    <property type="entry name" value="Nucleoside_phosphorylase_d"/>
</dbReference>
<dbReference type="Gene3D" id="3.40.50.1580">
    <property type="entry name" value="Nucleoside phosphorylase domain"/>
    <property type="match status" value="1"/>
</dbReference>
<evidence type="ECO:0000313" key="3">
    <source>
        <dbReference type="EMBL" id="THZ11622.1"/>
    </source>
</evidence>
<dbReference type="Pfam" id="PF01048">
    <property type="entry name" value="PNP_UDP_1"/>
    <property type="match status" value="1"/>
</dbReference>
<evidence type="ECO:0000259" key="2">
    <source>
        <dbReference type="Pfam" id="PF01048"/>
    </source>
</evidence>
<organism evidence="3 4">
    <name type="scientific">Aureobasidium pullulans</name>
    <name type="common">Black yeast</name>
    <name type="synonym">Pullularia pullulans</name>
    <dbReference type="NCBI Taxonomy" id="5580"/>
    <lineage>
        <taxon>Eukaryota</taxon>
        <taxon>Fungi</taxon>
        <taxon>Dikarya</taxon>
        <taxon>Ascomycota</taxon>
        <taxon>Pezizomycotina</taxon>
        <taxon>Dothideomycetes</taxon>
        <taxon>Dothideomycetidae</taxon>
        <taxon>Dothideales</taxon>
        <taxon>Saccotheciaceae</taxon>
        <taxon>Aureobasidium</taxon>
    </lineage>
</organism>
<gene>
    <name evidence="3" type="ORF">D6C91_09134</name>
</gene>
<dbReference type="Proteomes" id="UP000308005">
    <property type="component" value="Unassembled WGS sequence"/>
</dbReference>
<dbReference type="EMBL" id="QZBM01000705">
    <property type="protein sequence ID" value="THZ11622.1"/>
    <property type="molecule type" value="Genomic_DNA"/>
</dbReference>
<feature type="domain" description="Nucleoside phosphorylase" evidence="2">
    <location>
        <begin position="43"/>
        <end position="317"/>
    </location>
</feature>
<name>A0A4S9SL51_AURPU</name>
<dbReference type="PANTHER" id="PTHR46082:SF11">
    <property type="entry name" value="AAA+ ATPASE DOMAIN-CONTAINING PROTEIN-RELATED"/>
    <property type="match status" value="1"/>
</dbReference>
<dbReference type="GO" id="GO:0003824">
    <property type="term" value="F:catalytic activity"/>
    <property type="evidence" value="ECO:0007669"/>
    <property type="project" value="InterPro"/>
</dbReference>
<dbReference type="InterPro" id="IPR035994">
    <property type="entry name" value="Nucleoside_phosphorylase_sf"/>
</dbReference>
<dbReference type="InterPro" id="IPR053137">
    <property type="entry name" value="NLR-like"/>
</dbReference>
<dbReference type="PANTHER" id="PTHR46082">
    <property type="entry name" value="ATP/GTP-BINDING PROTEIN-RELATED"/>
    <property type="match status" value="1"/>
</dbReference>
<protein>
    <recommendedName>
        <fullName evidence="2">Nucleoside phosphorylase domain-containing protein</fullName>
    </recommendedName>
</protein>
<proteinExistence type="predicted"/>
<evidence type="ECO:0000313" key="4">
    <source>
        <dbReference type="Proteomes" id="UP000308005"/>
    </source>
</evidence>
<accession>A0A4S9SL51</accession>
<keyword evidence="1" id="KW-0175">Coiled coil</keyword>
<reference evidence="3 4" key="1">
    <citation type="submission" date="2018-10" db="EMBL/GenBank/DDBJ databases">
        <title>Fifty Aureobasidium pullulans genomes reveal a recombining polyextremotolerant generalist.</title>
        <authorList>
            <person name="Gostincar C."/>
            <person name="Turk M."/>
            <person name="Zajc J."/>
            <person name="Gunde-Cimerman N."/>
        </authorList>
    </citation>
    <scope>NUCLEOTIDE SEQUENCE [LARGE SCALE GENOMIC DNA]</scope>
    <source>
        <strain evidence="3 4">EXF-3863</strain>
    </source>
</reference>
<sequence length="567" mass="63122">MTVPGSQIVSYGSKKLRPEDYQVCWICPLPIERTAAEAMLDERHAPLPNFVNDSNTYTLGRIGPHNVAITSLPAGNSVATAIAATHMKYAFPAMRVVLLVGIGGGAPSLSKDIRLGDIVISYPEGTYGGVIQVDYGKSVPTNTHEDGFEFKGALNQPPDQLLNVVNALQAKHSGLGESDEPEYLKFLEQAIKRFPRINAVYPGADSDRLFHFLYEHILDRPTCDNCDNSETINRPSRLNTEPKIHLGLIASANNVRKDGRTRESLRKKLNVLCFEMEAAGIMNNFPCLVIRGISDYADSHKNDQWQPFAALAAAACAKEGLLTLPETTITCSKTLGEHEQGLSIVQDLLLMPASTHPCIFTYQILRLTQNNTEQMNTIPYLDYVLDQLYAILRTASECLKRISRRPDVLTDTTKTVTTTTALPTIAIDLGTGSIDIGSGMWEVVREQHTARISGDTASHAEELKVQLTGMHFWSSKADETILIHRYLSRPLLVNDRHTYEARLTAIETQNKELKATISKLERELERVDARARLEARVQAEEAQGRTTPSIWRRIKSIWEQGILEWYG</sequence>
<dbReference type="SUPFAM" id="SSF53167">
    <property type="entry name" value="Purine and uridine phosphorylases"/>
    <property type="match status" value="1"/>
</dbReference>
<dbReference type="GO" id="GO:0009116">
    <property type="term" value="P:nucleoside metabolic process"/>
    <property type="evidence" value="ECO:0007669"/>
    <property type="project" value="InterPro"/>
</dbReference>
<feature type="coiled-coil region" evidence="1">
    <location>
        <begin position="496"/>
        <end position="530"/>
    </location>
</feature>
<comment type="caution">
    <text evidence="3">The sequence shown here is derived from an EMBL/GenBank/DDBJ whole genome shotgun (WGS) entry which is preliminary data.</text>
</comment>
<dbReference type="AlphaFoldDB" id="A0A4S9SL51"/>